<dbReference type="AlphaFoldDB" id="E6KVZ6"/>
<organism evidence="1 2">
    <name type="scientific">Aggregatibacter segnis ATCC 33393</name>
    <dbReference type="NCBI Taxonomy" id="888057"/>
    <lineage>
        <taxon>Bacteria</taxon>
        <taxon>Pseudomonadati</taxon>
        <taxon>Pseudomonadota</taxon>
        <taxon>Gammaproteobacteria</taxon>
        <taxon>Pasteurellales</taxon>
        <taxon>Pasteurellaceae</taxon>
        <taxon>Aggregatibacter</taxon>
    </lineage>
</organism>
<keyword evidence="2" id="KW-1185">Reference proteome</keyword>
<proteinExistence type="predicted"/>
<dbReference type="EMBL" id="AEPS01000002">
    <property type="protein sequence ID" value="EFU68455.1"/>
    <property type="molecule type" value="Genomic_DNA"/>
</dbReference>
<comment type="caution">
    <text evidence="1">The sequence shown here is derived from an EMBL/GenBank/DDBJ whole genome shotgun (WGS) entry which is preliminary data.</text>
</comment>
<sequence length="52" mass="6029">MSVAKVRSDFFMFLTENLSKMTALYRDNATKIPLFSKEGLGEIWHSLKITYV</sequence>
<protein>
    <submittedName>
        <fullName evidence="1">Uncharacterized protein</fullName>
    </submittedName>
</protein>
<name>E6KVZ6_9PAST</name>
<dbReference type="HOGENOM" id="CLU_3075975_0_0_6"/>
<evidence type="ECO:0000313" key="2">
    <source>
        <dbReference type="Proteomes" id="UP000032871"/>
    </source>
</evidence>
<accession>E6KVZ6</accession>
<reference evidence="1 2" key="1">
    <citation type="submission" date="2010-12" db="EMBL/GenBank/DDBJ databases">
        <authorList>
            <person name="Muzny D."/>
            <person name="Qin X."/>
            <person name="Deng J."/>
            <person name="Jiang H."/>
            <person name="Liu Y."/>
            <person name="Qu J."/>
            <person name="Song X.-Z."/>
            <person name="Zhang L."/>
            <person name="Thornton R."/>
            <person name="Coyle M."/>
            <person name="Francisco L."/>
            <person name="Jackson L."/>
            <person name="Javaid M."/>
            <person name="Korchina V."/>
            <person name="Kovar C."/>
            <person name="Mata R."/>
            <person name="Mathew T."/>
            <person name="Ngo R."/>
            <person name="Nguyen L."/>
            <person name="Nguyen N."/>
            <person name="Okwuonu G."/>
            <person name="Ongeri F."/>
            <person name="Pham C."/>
            <person name="Simmons D."/>
            <person name="Wilczek-Boney K."/>
            <person name="Hale W."/>
            <person name="Jakkamsetti A."/>
            <person name="Pham P."/>
            <person name="Ruth R."/>
            <person name="San Lucas F."/>
            <person name="Warren J."/>
            <person name="Zhang J."/>
            <person name="Zhao Z."/>
            <person name="Zhou C."/>
            <person name="Zhu D."/>
            <person name="Lee S."/>
            <person name="Bess C."/>
            <person name="Blankenburg K."/>
            <person name="Forbes L."/>
            <person name="Fu Q."/>
            <person name="Gubbala S."/>
            <person name="Hirani K."/>
            <person name="Jayaseelan J.C."/>
            <person name="Lara F."/>
            <person name="Munidasa M."/>
            <person name="Palculict T."/>
            <person name="Patil S."/>
            <person name="Pu L.-L."/>
            <person name="Saada N."/>
            <person name="Tang L."/>
            <person name="Weissenberger G."/>
            <person name="Zhu Y."/>
            <person name="Hemphill L."/>
            <person name="Shang Y."/>
            <person name="Youmans B."/>
            <person name="Ayvaz T."/>
            <person name="Ross M."/>
            <person name="Santibanez J."/>
            <person name="Aqrawi P."/>
            <person name="Gross S."/>
            <person name="Joshi V."/>
            <person name="Fowler G."/>
            <person name="Nazareth L."/>
            <person name="Reid J."/>
            <person name="Worley K."/>
            <person name="Petrosino J."/>
            <person name="Highlander S."/>
            <person name="Gibbs R."/>
        </authorList>
    </citation>
    <scope>NUCLEOTIDE SEQUENCE [LARGE SCALE GENOMIC DNA]</scope>
    <source>
        <strain evidence="1 2">ATCC 33393</strain>
    </source>
</reference>
<dbReference type="Proteomes" id="UP000032871">
    <property type="component" value="Unassembled WGS sequence"/>
</dbReference>
<gene>
    <name evidence="1" type="ORF">HMPREF9064_0328</name>
</gene>
<evidence type="ECO:0000313" key="1">
    <source>
        <dbReference type="EMBL" id="EFU68455.1"/>
    </source>
</evidence>